<dbReference type="InterPro" id="IPR034032">
    <property type="entry name" value="Zn_MMP-like_bac"/>
</dbReference>
<keyword evidence="2" id="KW-0732">Signal</keyword>
<dbReference type="Gene3D" id="3.40.390.10">
    <property type="entry name" value="Collagenase (Catalytic Domain)"/>
    <property type="match status" value="1"/>
</dbReference>
<feature type="domain" description="DUF5117" evidence="4">
    <location>
        <begin position="110"/>
        <end position="294"/>
    </location>
</feature>
<dbReference type="Pfam" id="PF16313">
    <property type="entry name" value="DUF4953"/>
    <property type="match status" value="1"/>
</dbReference>
<organism evidence="5 6">
    <name type="scientific">Pedobacter nyackensis</name>
    <dbReference type="NCBI Taxonomy" id="475255"/>
    <lineage>
        <taxon>Bacteria</taxon>
        <taxon>Pseudomonadati</taxon>
        <taxon>Bacteroidota</taxon>
        <taxon>Sphingobacteriia</taxon>
        <taxon>Sphingobacteriales</taxon>
        <taxon>Sphingobacteriaceae</taxon>
        <taxon>Pedobacter</taxon>
    </lineage>
</organism>
<dbReference type="OrthoDB" id="9776599at2"/>
<dbReference type="GO" id="GO:0008237">
    <property type="term" value="F:metallopeptidase activity"/>
    <property type="evidence" value="ECO:0007669"/>
    <property type="project" value="InterPro"/>
</dbReference>
<evidence type="ECO:0000313" key="5">
    <source>
        <dbReference type="EMBL" id="SMD16913.1"/>
    </source>
</evidence>
<dbReference type="Pfam" id="PF17148">
    <property type="entry name" value="DUF5117"/>
    <property type="match status" value="1"/>
</dbReference>
<evidence type="ECO:0000259" key="4">
    <source>
        <dbReference type="Pfam" id="PF17148"/>
    </source>
</evidence>
<proteinExistence type="predicted"/>
<dbReference type="AlphaFoldDB" id="A0A1W2F4S8"/>
<feature type="chain" id="PRO_5010733567" description="Matrixin" evidence="2">
    <location>
        <begin position="21"/>
        <end position="874"/>
    </location>
</feature>
<dbReference type="InterPro" id="IPR032534">
    <property type="entry name" value="EcxA_zinc-bd"/>
</dbReference>
<feature type="domain" description="EcxA zinc-binding" evidence="3">
    <location>
        <begin position="480"/>
        <end position="798"/>
    </location>
</feature>
<evidence type="ECO:0008006" key="7">
    <source>
        <dbReference type="Google" id="ProtNLM"/>
    </source>
</evidence>
<dbReference type="SUPFAM" id="SSF55486">
    <property type="entry name" value="Metalloproteases ('zincins'), catalytic domain"/>
    <property type="match status" value="1"/>
</dbReference>
<dbReference type="CDD" id="cd04276">
    <property type="entry name" value="ZnMc_MMP_like_2"/>
    <property type="match status" value="1"/>
</dbReference>
<dbReference type="InterPro" id="IPR033413">
    <property type="entry name" value="DUF5117"/>
</dbReference>
<keyword evidence="6" id="KW-1185">Reference proteome</keyword>
<evidence type="ECO:0000313" key="6">
    <source>
        <dbReference type="Proteomes" id="UP000192678"/>
    </source>
</evidence>
<evidence type="ECO:0000256" key="1">
    <source>
        <dbReference type="SAM" id="MobiDB-lite"/>
    </source>
</evidence>
<accession>A0A1W2F4S8</accession>
<evidence type="ECO:0000259" key="3">
    <source>
        <dbReference type="Pfam" id="PF16313"/>
    </source>
</evidence>
<gene>
    <name evidence="5" type="ORF">SAMN04488101_12114</name>
</gene>
<dbReference type="InterPro" id="IPR024079">
    <property type="entry name" value="MetalloPept_cat_dom_sf"/>
</dbReference>
<dbReference type="STRING" id="475255.SAMN04488101_12114"/>
<name>A0A1W2F4S8_9SPHI</name>
<feature type="region of interest" description="Disordered" evidence="1">
    <location>
        <begin position="594"/>
        <end position="613"/>
    </location>
</feature>
<evidence type="ECO:0000256" key="2">
    <source>
        <dbReference type="SAM" id="SignalP"/>
    </source>
</evidence>
<dbReference type="RefSeq" id="WP_084292138.1">
    <property type="nucleotide sequence ID" value="NZ_FWYB01000021.1"/>
</dbReference>
<protein>
    <recommendedName>
        <fullName evidence="7">Matrixin</fullName>
    </recommendedName>
</protein>
<reference evidence="5 6" key="1">
    <citation type="submission" date="2017-04" db="EMBL/GenBank/DDBJ databases">
        <authorList>
            <person name="Afonso C.L."/>
            <person name="Miller P.J."/>
            <person name="Scott M.A."/>
            <person name="Spackman E."/>
            <person name="Goraichik I."/>
            <person name="Dimitrov K.M."/>
            <person name="Suarez D.L."/>
            <person name="Swayne D.E."/>
        </authorList>
    </citation>
    <scope>NUCLEOTIDE SEQUENCE [LARGE SCALE GENOMIC DNA]</scope>
    <source>
        <strain evidence="5 6">DSM 19625</strain>
    </source>
</reference>
<dbReference type="PANTHER" id="PTHR38478">
    <property type="entry name" value="PEPTIDASE M1A AND M12B"/>
    <property type="match status" value="1"/>
</dbReference>
<dbReference type="Proteomes" id="UP000192678">
    <property type="component" value="Unassembled WGS sequence"/>
</dbReference>
<feature type="signal peptide" evidence="2">
    <location>
        <begin position="1"/>
        <end position="20"/>
    </location>
</feature>
<sequence>MKKNITLLSLVLFLATGAFAQKKKKALAADSLKKVQVTPPKPSIKDKIKSSKKIDGLFAMYRDTVTGSLQMYVKKDQLGKDYIYQSFSMGGPTTLYLNQNMIRTTWLFYIQKSDDKIELLQRNTNFYYDKLNPVSKVANVDVSDAVFYSDKVAAQDSLGYLISVDGLFLGDKLDPVKPVFPPTLPPGAVFNLGSLNAFKSKYQKTRSFPGNTDVVVELAYDNPVPLNNGGKDITDARYVRVKMQHSFLEVPKNDFRPRRDDPRVGYFGAEVDNLTSISPTPYKDFISRWNLKKKDPSAALSEPVEPIVFWIENTTPLAYRPIIKEAGEKWNEAFEKAGFKNAVVMKEMSDTATWDPADIAYNVIRWVSSAYPSYGAIGPSFYNPLTGQILGADITVEWRSGAGTVVTDDLFNGGNAVLKLPWENPIEAVSSKSGHIHGLDKNHMASCALAQELSMQYQTGLTAIEALDADVPEAKRAETVREMHKQFLYYLIMHEMGHTLGLNHNMKASQMLSPAQMNDIALTRKIGLQGSVMDYPAINVSSDRSKQGDYYTTKAGPYDLWAIEYGYTPFSESEEEAGLNKILSRSTDPQLAFGNDADDMRSPGAGIDPRVNVNDHTNDMMAYGEDRFKLVNTMIIKLKSRFSKTGQSYQELRQRYLQLNGQRASMAAAISRFVGGVYVDRSFVGQKTTVAPFTPVPVEYQKKAMALLGKYVFAPNAFDADSPLFPYLQIQRRGFGFFGTNEDFKPQNTFMGIQLSTLAQILHPNTLTRINNSGLYGNAYSVASVMSDLANDIFAADLKSNVNLLRQNLQTEFVKASTSIVSAPGGYDNASKAAALYTLKKIKTQLGGAVSTNEQTKAHRTNLTFLIDKALAVK</sequence>
<dbReference type="EMBL" id="FWYB01000021">
    <property type="protein sequence ID" value="SMD16913.1"/>
    <property type="molecule type" value="Genomic_DNA"/>
</dbReference>
<dbReference type="PANTHER" id="PTHR38478:SF1">
    <property type="entry name" value="ZINC DEPENDENT METALLOPROTEASE DOMAIN LIPOPROTEIN"/>
    <property type="match status" value="1"/>
</dbReference>